<dbReference type="AlphaFoldDB" id="A0A061B497"/>
<feature type="transmembrane region" description="Helical" evidence="1">
    <location>
        <begin position="84"/>
        <end position="102"/>
    </location>
</feature>
<name>A0A061B497_RHOTO</name>
<accession>A0A061B497</accession>
<proteinExistence type="predicted"/>
<sequence>MAAAVPVHAQPPAVIPTGIGQRATPPGPSVRLLTSSLRRSSSSATSPATSSTLAGSPDFFIPLLTAVGSVIGVVLTLAGAPLAFGYLVAFLLVGLQLWQAGVTPRGVLIINRSRALCNSFFARHLFLQRYYNTWTDMLGRWGSMMYMLALAMDDAIETRRSRWRDWATEVADWWRMVW</sequence>
<dbReference type="EMBL" id="LK052944">
    <property type="protein sequence ID" value="CDR44602.1"/>
    <property type="molecule type" value="Genomic_DNA"/>
</dbReference>
<keyword evidence="1" id="KW-0812">Transmembrane</keyword>
<evidence type="ECO:0000313" key="2">
    <source>
        <dbReference type="EMBL" id="CDR44602.1"/>
    </source>
</evidence>
<gene>
    <name evidence="2" type="ORF">RHTO0S_09e06832g</name>
</gene>
<keyword evidence="1" id="KW-1133">Transmembrane helix</keyword>
<keyword evidence="1" id="KW-0472">Membrane</keyword>
<organism evidence="2">
    <name type="scientific">Rhodotorula toruloides</name>
    <name type="common">Yeast</name>
    <name type="synonym">Rhodosporidium toruloides</name>
    <dbReference type="NCBI Taxonomy" id="5286"/>
    <lineage>
        <taxon>Eukaryota</taxon>
        <taxon>Fungi</taxon>
        <taxon>Dikarya</taxon>
        <taxon>Basidiomycota</taxon>
        <taxon>Pucciniomycotina</taxon>
        <taxon>Microbotryomycetes</taxon>
        <taxon>Sporidiobolales</taxon>
        <taxon>Sporidiobolaceae</taxon>
        <taxon>Rhodotorula</taxon>
    </lineage>
</organism>
<evidence type="ECO:0000256" key="1">
    <source>
        <dbReference type="SAM" id="Phobius"/>
    </source>
</evidence>
<reference evidence="2" key="1">
    <citation type="journal article" date="2014" name="Genome Announc.">
        <title>Draft genome sequence of Rhodosporidium toruloides CECT1137, an oleaginous yeast of biotechnological interest.</title>
        <authorList>
            <person name="Morin N."/>
            <person name="Calcas X."/>
            <person name="Devillers H."/>
            <person name="Durrens P."/>
            <person name="Sherman D.J."/>
            <person name="Nicaud J.-M."/>
            <person name="Neuveglise C."/>
        </authorList>
    </citation>
    <scope>NUCLEOTIDE SEQUENCE</scope>
    <source>
        <strain evidence="2">CECT1137</strain>
    </source>
</reference>
<protein>
    <submittedName>
        <fullName evidence="2">RHTO0S09e06832g1_1</fullName>
    </submittedName>
</protein>